<keyword evidence="1" id="KW-0378">Hydrolase</keyword>
<dbReference type="GO" id="GO:0003677">
    <property type="term" value="F:DNA binding"/>
    <property type="evidence" value="ECO:0007669"/>
    <property type="project" value="InterPro"/>
</dbReference>
<reference evidence="1 2" key="1">
    <citation type="submission" date="2016-10" db="EMBL/GenBank/DDBJ databases">
        <authorList>
            <person name="de Groot N.N."/>
        </authorList>
    </citation>
    <scope>NUCLEOTIDE SEQUENCE [LARGE SCALE GENOMIC DNA]</scope>
    <source>
        <strain evidence="1 2">KHGC13</strain>
    </source>
</reference>
<proteinExistence type="predicted"/>
<keyword evidence="2" id="KW-1185">Reference proteome</keyword>
<name>A0A1I7I1N8_9FIRM</name>
<dbReference type="Gene3D" id="3.40.50.300">
    <property type="entry name" value="P-loop containing nucleotide triphosphate hydrolases"/>
    <property type="match status" value="1"/>
</dbReference>
<organism evidence="1 2">
    <name type="scientific">Eubacterium pyruvativorans</name>
    <dbReference type="NCBI Taxonomy" id="155865"/>
    <lineage>
        <taxon>Bacteria</taxon>
        <taxon>Bacillati</taxon>
        <taxon>Bacillota</taxon>
        <taxon>Clostridia</taxon>
        <taxon>Eubacteriales</taxon>
        <taxon>Eubacteriaceae</taxon>
        <taxon>Eubacterium</taxon>
    </lineage>
</organism>
<evidence type="ECO:0000313" key="1">
    <source>
        <dbReference type="EMBL" id="SFU66870.1"/>
    </source>
</evidence>
<dbReference type="Proteomes" id="UP000198817">
    <property type="component" value="Unassembled WGS sequence"/>
</dbReference>
<dbReference type="PANTHER" id="PTHR11070">
    <property type="entry name" value="UVRD / RECB / PCRA DNA HELICASE FAMILY MEMBER"/>
    <property type="match status" value="1"/>
</dbReference>
<dbReference type="RefSeq" id="WP_177207456.1">
    <property type="nucleotide sequence ID" value="NZ_FOWF01000032.1"/>
</dbReference>
<accession>A0A1I7I1N8</accession>
<evidence type="ECO:0000313" key="2">
    <source>
        <dbReference type="Proteomes" id="UP000198817"/>
    </source>
</evidence>
<sequence length="368" mass="42187">MQSDNLIRISAAGAGKTYTICHEAIETAQSKNSIIITYTNRGIESIRNELRKANSGVMPICVETLSWYAFILREMIKPYQSIIYDINQLQGLNFQLMHERNYNKKTDPSRYIDSIGNVRAEEASSLAIVLNERSGGAVMSRIERIYSHIYIDEVQDMAGYDLDVIKLLMDSNVPVTIVGDGKQATFQTHYSRRNKNKSGEKFWEFFDHAKNDGLCRIEKNLCSRRFNKQICNFANKIYPNENNISTCMTETTGHDGVFLILEQDVERYCSTFHPTILRYNNRTDTRGYDSYNFGECKGMTFDRILIFPNKQLSEFIMKGSKLNSPMKYYVAVTRAKYSVAIVINGNGNFESGEKIKIDDGNMTVYRIC</sequence>
<dbReference type="GO" id="GO:0005829">
    <property type="term" value="C:cytosol"/>
    <property type="evidence" value="ECO:0007669"/>
    <property type="project" value="TreeGrafter"/>
</dbReference>
<keyword evidence="1" id="KW-0067">ATP-binding</keyword>
<dbReference type="STRING" id="155865.SAMN05216515_13212"/>
<dbReference type="GO" id="GO:0005524">
    <property type="term" value="F:ATP binding"/>
    <property type="evidence" value="ECO:0007669"/>
    <property type="project" value="InterPro"/>
</dbReference>
<dbReference type="GO" id="GO:0043138">
    <property type="term" value="F:3'-5' DNA helicase activity"/>
    <property type="evidence" value="ECO:0007669"/>
    <property type="project" value="TreeGrafter"/>
</dbReference>
<dbReference type="GO" id="GO:0000725">
    <property type="term" value="P:recombinational repair"/>
    <property type="evidence" value="ECO:0007669"/>
    <property type="project" value="TreeGrafter"/>
</dbReference>
<dbReference type="InterPro" id="IPR000212">
    <property type="entry name" value="DNA_helicase_UvrD/REP"/>
</dbReference>
<gene>
    <name evidence="1" type="ORF">SAMN05216508_12913</name>
</gene>
<keyword evidence="1" id="KW-0347">Helicase</keyword>
<dbReference type="SUPFAM" id="SSF52540">
    <property type="entry name" value="P-loop containing nucleoside triphosphate hydrolases"/>
    <property type="match status" value="1"/>
</dbReference>
<dbReference type="EMBL" id="FPBT01000029">
    <property type="protein sequence ID" value="SFU66870.1"/>
    <property type="molecule type" value="Genomic_DNA"/>
</dbReference>
<keyword evidence="1" id="KW-0547">Nucleotide-binding</keyword>
<dbReference type="InterPro" id="IPR027417">
    <property type="entry name" value="P-loop_NTPase"/>
</dbReference>
<dbReference type="PANTHER" id="PTHR11070:SF3">
    <property type="entry name" value="DNA 3'-5' HELICASE"/>
    <property type="match status" value="1"/>
</dbReference>
<protein>
    <submittedName>
        <fullName evidence="1">UvrD/REP helicase N-terminal domain-containing protein</fullName>
    </submittedName>
</protein>
<dbReference type="Pfam" id="PF13245">
    <property type="entry name" value="AAA_19"/>
    <property type="match status" value="1"/>
</dbReference>
<dbReference type="AlphaFoldDB" id="A0A1I7I1N8"/>